<reference evidence="1 2" key="1">
    <citation type="journal article" date="2015" name="Appl. Environ. Microbiol.">
        <title>Nanoarchaeota, Their Sulfolobales Host, and Nanoarchaeota Virus Distribution across Yellowstone National Park Hot Springs.</title>
        <authorList>
            <person name="Munson-McGee J.H."/>
            <person name="Field E.K."/>
            <person name="Bateson M."/>
            <person name="Rooney C."/>
            <person name="Stepanauskas R."/>
            <person name="Young M.J."/>
        </authorList>
    </citation>
    <scope>NUCLEOTIDE SEQUENCE [LARGE SCALE GENOMIC DNA]</scope>
    <source>
        <strain evidence="1">SCGC AC-742_N10</strain>
    </source>
</reference>
<evidence type="ECO:0000313" key="2">
    <source>
        <dbReference type="Proteomes" id="UP000245638"/>
    </source>
</evidence>
<dbReference type="PANTHER" id="PTHR43581:SF2">
    <property type="entry name" value="EXCINUCLEASE ATPASE SUBUNIT"/>
    <property type="match status" value="1"/>
</dbReference>
<protein>
    <submittedName>
        <fullName evidence="1">Uncharacterized protein</fullName>
    </submittedName>
</protein>
<organism evidence="1 2">
    <name type="scientific">Acidianus hospitalis</name>
    <dbReference type="NCBI Taxonomy" id="563177"/>
    <lineage>
        <taxon>Archaea</taxon>
        <taxon>Thermoproteota</taxon>
        <taxon>Thermoprotei</taxon>
        <taxon>Sulfolobales</taxon>
        <taxon>Sulfolobaceae</taxon>
        <taxon>Acidianus</taxon>
    </lineage>
</organism>
<dbReference type="InterPro" id="IPR051396">
    <property type="entry name" value="Bact_Antivir_Def_Nuclease"/>
</dbReference>
<dbReference type="Gene3D" id="3.40.50.300">
    <property type="entry name" value="P-loop containing nucleotide triphosphate hydrolases"/>
    <property type="match status" value="1"/>
</dbReference>
<dbReference type="SUPFAM" id="SSF52540">
    <property type="entry name" value="P-loop containing nucleoside triphosphate hydrolases"/>
    <property type="match status" value="1"/>
</dbReference>
<feature type="non-terminal residue" evidence="1">
    <location>
        <position position="1"/>
    </location>
</feature>
<name>A0A2T9X4Q6_9CREN</name>
<sequence>SYILKSIYSNLAFFDQANNVDLATIVAESLYSTIISISENAINGGKYTTSLNISEKFLESLTMLTERISRSLLSVNETAITRDDSNLLNRIKEITKEALTSLSIPAVTYIPYSSYCVNNIDIGFSKGELTLSVEVSSIGDKELCKTVLSSNLISNISSYMASYLVPAIMNKVSIAVEIPSVRFLSYGRSLILLYRENIQPLPYTKSLIFWINKGIERIRSGKGSINNFWDLKVNVEKTLSVNGFEIPFLSSSLQELTAFSLAIADGRKSLLLIEEPESQLSIDYQLKMGLFLYELSKKHKVVITTHSEIILIILAILSHFKKEKEVAELFNLGKVEGQGINVDVKIYHVSDGKIELMDPEKALENIPGITDIYYSILKVIAKLSE</sequence>
<dbReference type="InterPro" id="IPR027417">
    <property type="entry name" value="P-loop_NTPase"/>
</dbReference>
<dbReference type="Proteomes" id="UP000245638">
    <property type="component" value="Unassembled WGS sequence"/>
</dbReference>
<dbReference type="PANTHER" id="PTHR43581">
    <property type="entry name" value="ATP/GTP PHOSPHATASE"/>
    <property type="match status" value="1"/>
</dbReference>
<accession>A0A2T9X4Q6</accession>
<gene>
    <name evidence="1" type="ORF">DDW13_05530</name>
</gene>
<dbReference type="EMBL" id="QEFD01000162">
    <property type="protein sequence ID" value="PVU75070.1"/>
    <property type="molecule type" value="Genomic_DNA"/>
</dbReference>
<comment type="caution">
    <text evidence="1">The sequence shown here is derived from an EMBL/GenBank/DDBJ whole genome shotgun (WGS) entry which is preliminary data.</text>
</comment>
<evidence type="ECO:0000313" key="1">
    <source>
        <dbReference type="EMBL" id="PVU75070.1"/>
    </source>
</evidence>
<proteinExistence type="predicted"/>
<dbReference type="AlphaFoldDB" id="A0A2T9X4Q6"/>